<protein>
    <submittedName>
        <fullName evidence="2">Uncharacterized protein</fullName>
    </submittedName>
</protein>
<dbReference type="Proteomes" id="UP000887565">
    <property type="component" value="Unplaced"/>
</dbReference>
<sequence>MKHRAATTQELPQQILSTAVQNTHANVLAVLPRKESLKHTIRNIRNQNGGAPPLPNTLADLIFPQKYKEITVDGNAQPFLMYDSDQTMLPGRILIFTTPDNLRILAESQHSERRIAKIRVD</sequence>
<dbReference type="WBParaSite" id="nRc.2.0.1.t15577-RA">
    <property type="protein sequence ID" value="nRc.2.0.1.t15577-RA"/>
    <property type="gene ID" value="nRc.2.0.1.g15577"/>
</dbReference>
<reference evidence="2" key="1">
    <citation type="submission" date="2022-11" db="UniProtKB">
        <authorList>
            <consortium name="WormBaseParasite"/>
        </authorList>
    </citation>
    <scope>IDENTIFICATION</scope>
</reference>
<organism evidence="1 2">
    <name type="scientific">Romanomermis culicivorax</name>
    <name type="common">Nematode worm</name>
    <dbReference type="NCBI Taxonomy" id="13658"/>
    <lineage>
        <taxon>Eukaryota</taxon>
        <taxon>Metazoa</taxon>
        <taxon>Ecdysozoa</taxon>
        <taxon>Nematoda</taxon>
        <taxon>Enoplea</taxon>
        <taxon>Dorylaimia</taxon>
        <taxon>Mermithida</taxon>
        <taxon>Mermithoidea</taxon>
        <taxon>Mermithidae</taxon>
        <taxon>Romanomermis</taxon>
    </lineage>
</organism>
<evidence type="ECO:0000313" key="2">
    <source>
        <dbReference type="WBParaSite" id="nRc.2.0.1.t15577-RA"/>
    </source>
</evidence>
<evidence type="ECO:0000313" key="1">
    <source>
        <dbReference type="Proteomes" id="UP000887565"/>
    </source>
</evidence>
<dbReference type="AlphaFoldDB" id="A0A915INL6"/>
<proteinExistence type="predicted"/>
<accession>A0A915INL6</accession>
<keyword evidence="1" id="KW-1185">Reference proteome</keyword>
<name>A0A915INL6_ROMCU</name>